<keyword evidence="2" id="KW-1185">Reference proteome</keyword>
<proteinExistence type="predicted"/>
<organism evidence="1 2">
    <name type="scientific">Coniochaeta pulveracea</name>
    <dbReference type="NCBI Taxonomy" id="177199"/>
    <lineage>
        <taxon>Eukaryota</taxon>
        <taxon>Fungi</taxon>
        <taxon>Dikarya</taxon>
        <taxon>Ascomycota</taxon>
        <taxon>Pezizomycotina</taxon>
        <taxon>Sordariomycetes</taxon>
        <taxon>Sordariomycetidae</taxon>
        <taxon>Coniochaetales</taxon>
        <taxon>Coniochaetaceae</taxon>
        <taxon>Coniochaeta</taxon>
    </lineage>
</organism>
<reference evidence="1 2" key="1">
    <citation type="submission" date="2018-08" db="EMBL/GenBank/DDBJ databases">
        <title>Draft genome of the lignicolous fungus Coniochaeta pulveracea.</title>
        <authorList>
            <person name="Borstlap C.J."/>
            <person name="De Witt R.N."/>
            <person name="Botha A."/>
            <person name="Volschenk H."/>
        </authorList>
    </citation>
    <scope>NUCLEOTIDE SEQUENCE [LARGE SCALE GENOMIC DNA]</scope>
    <source>
        <strain evidence="1 2">CAB683</strain>
    </source>
</reference>
<dbReference type="Proteomes" id="UP000275385">
    <property type="component" value="Unassembled WGS sequence"/>
</dbReference>
<evidence type="ECO:0000313" key="2">
    <source>
        <dbReference type="Proteomes" id="UP000275385"/>
    </source>
</evidence>
<dbReference type="AlphaFoldDB" id="A0A420YIS5"/>
<name>A0A420YIS5_9PEZI</name>
<comment type="caution">
    <text evidence="1">The sequence shown here is derived from an EMBL/GenBank/DDBJ whole genome shotgun (WGS) entry which is preliminary data.</text>
</comment>
<dbReference type="EMBL" id="QVQW01000007">
    <property type="protein sequence ID" value="RKU47774.1"/>
    <property type="molecule type" value="Genomic_DNA"/>
</dbReference>
<sequence>MALIVDIGDGPAIFHATVVGIKRSCSWLKGTTEKIGGVAQLLHGLMSGGGWAAGGLAGHQRLGSAFVCDSFCLPSRPWTALMLLSLRKAGGMASVRDAAVYLRPDHTIRVSCGLRPFKINSPGIA</sequence>
<evidence type="ECO:0000313" key="1">
    <source>
        <dbReference type="EMBL" id="RKU47774.1"/>
    </source>
</evidence>
<gene>
    <name evidence="1" type="ORF">DL546_006213</name>
</gene>
<accession>A0A420YIS5</accession>
<protein>
    <submittedName>
        <fullName evidence="1">Uncharacterized protein</fullName>
    </submittedName>
</protein>